<accession>A0A7R9K0T4</accession>
<dbReference type="AlphaFoldDB" id="A0A7R9K0T4"/>
<evidence type="ECO:0000313" key="1">
    <source>
        <dbReference type="EMBL" id="CAD7598157.1"/>
    </source>
</evidence>
<dbReference type="EMBL" id="OE841982">
    <property type="protein sequence ID" value="CAD7598157.1"/>
    <property type="molecule type" value="Genomic_DNA"/>
</dbReference>
<name>A0A7R9K0T4_TIMGE</name>
<organism evidence="1">
    <name type="scientific">Timema genevievae</name>
    <name type="common">Walking stick</name>
    <dbReference type="NCBI Taxonomy" id="629358"/>
    <lineage>
        <taxon>Eukaryota</taxon>
        <taxon>Metazoa</taxon>
        <taxon>Ecdysozoa</taxon>
        <taxon>Arthropoda</taxon>
        <taxon>Hexapoda</taxon>
        <taxon>Insecta</taxon>
        <taxon>Pterygota</taxon>
        <taxon>Neoptera</taxon>
        <taxon>Polyneoptera</taxon>
        <taxon>Phasmatodea</taxon>
        <taxon>Timematodea</taxon>
        <taxon>Timematoidea</taxon>
        <taxon>Timematidae</taxon>
        <taxon>Timema</taxon>
    </lineage>
</organism>
<gene>
    <name evidence="1" type="ORF">TGEB3V08_LOCUS6972</name>
</gene>
<sequence length="118" mass="12925">MKTSLKGQFGWQVVLVLQQGYIRPGAGSLAFPPFLTARGCRVILTMPPTTFNFLVLVLELHPLPKNKKQILFYQKPTVLLNTGSPGRYQTGSQDPVGKIILIAPVIQSGVTHQVAREG</sequence>
<protein>
    <submittedName>
        <fullName evidence="1">Uncharacterized protein</fullName>
    </submittedName>
</protein>
<reference evidence="1" key="1">
    <citation type="submission" date="2020-11" db="EMBL/GenBank/DDBJ databases">
        <authorList>
            <person name="Tran Van P."/>
        </authorList>
    </citation>
    <scope>NUCLEOTIDE SEQUENCE</scope>
</reference>
<proteinExistence type="predicted"/>